<dbReference type="RefSeq" id="WP_111391520.1">
    <property type="nucleotide sequence ID" value="NZ_QKTX01000002.1"/>
</dbReference>
<name>A0A326RXN0_9BACT</name>
<dbReference type="Pfam" id="PF00535">
    <property type="entry name" value="Glycos_transf_2"/>
    <property type="match status" value="1"/>
</dbReference>
<keyword evidence="4" id="KW-0812">Transmembrane</keyword>
<evidence type="ECO:0000256" key="1">
    <source>
        <dbReference type="ARBA" id="ARBA00006739"/>
    </source>
</evidence>
<feature type="domain" description="Glycosyltransferase 2-like" evidence="5">
    <location>
        <begin position="11"/>
        <end position="139"/>
    </location>
</feature>
<keyword evidence="3" id="KW-0808">Transferase</keyword>
<dbReference type="PANTHER" id="PTHR43179:SF12">
    <property type="entry name" value="GALACTOFURANOSYLTRANSFERASE GLFT2"/>
    <property type="match status" value="1"/>
</dbReference>
<keyword evidence="2" id="KW-0328">Glycosyltransferase</keyword>
<dbReference type="GO" id="GO:0016757">
    <property type="term" value="F:glycosyltransferase activity"/>
    <property type="evidence" value="ECO:0007669"/>
    <property type="project" value="UniProtKB-KW"/>
</dbReference>
<evidence type="ECO:0000256" key="2">
    <source>
        <dbReference type="ARBA" id="ARBA00022676"/>
    </source>
</evidence>
<reference evidence="6 7" key="1">
    <citation type="submission" date="2018-06" db="EMBL/GenBank/DDBJ databases">
        <title>Genomic Encyclopedia of Archaeal and Bacterial Type Strains, Phase II (KMG-II): from individual species to whole genera.</title>
        <authorList>
            <person name="Goeker M."/>
        </authorList>
    </citation>
    <scope>NUCLEOTIDE SEQUENCE [LARGE SCALE GENOMIC DNA]</scope>
    <source>
        <strain evidence="6 7">T4</strain>
    </source>
</reference>
<organism evidence="6 7">
    <name type="scientific">Algoriphagus aquaeductus</name>
    <dbReference type="NCBI Taxonomy" id="475299"/>
    <lineage>
        <taxon>Bacteria</taxon>
        <taxon>Pseudomonadati</taxon>
        <taxon>Bacteroidota</taxon>
        <taxon>Cytophagia</taxon>
        <taxon>Cytophagales</taxon>
        <taxon>Cyclobacteriaceae</taxon>
        <taxon>Algoriphagus</taxon>
    </lineage>
</organism>
<dbReference type="InterPro" id="IPR029044">
    <property type="entry name" value="Nucleotide-diphossugar_trans"/>
</dbReference>
<evidence type="ECO:0000313" key="6">
    <source>
        <dbReference type="EMBL" id="PZV86382.1"/>
    </source>
</evidence>
<protein>
    <recommendedName>
        <fullName evidence="5">Glycosyltransferase 2-like domain-containing protein</fullName>
    </recommendedName>
</protein>
<evidence type="ECO:0000256" key="4">
    <source>
        <dbReference type="SAM" id="Phobius"/>
    </source>
</evidence>
<dbReference type="PANTHER" id="PTHR43179">
    <property type="entry name" value="RHAMNOSYLTRANSFERASE WBBL"/>
    <property type="match status" value="1"/>
</dbReference>
<keyword evidence="4" id="KW-0472">Membrane</keyword>
<comment type="caution">
    <text evidence="6">The sequence shown here is derived from an EMBL/GenBank/DDBJ whole genome shotgun (WGS) entry which is preliminary data.</text>
</comment>
<evidence type="ECO:0000259" key="5">
    <source>
        <dbReference type="Pfam" id="PF00535"/>
    </source>
</evidence>
<dbReference type="SUPFAM" id="SSF53448">
    <property type="entry name" value="Nucleotide-diphospho-sugar transferases"/>
    <property type="match status" value="1"/>
</dbReference>
<comment type="similarity">
    <text evidence="1">Belongs to the glycosyltransferase 2 family.</text>
</comment>
<evidence type="ECO:0000313" key="7">
    <source>
        <dbReference type="Proteomes" id="UP000248917"/>
    </source>
</evidence>
<proteinExistence type="inferred from homology"/>
<keyword evidence="7" id="KW-1185">Reference proteome</keyword>
<dbReference type="Gene3D" id="3.90.550.10">
    <property type="entry name" value="Spore Coat Polysaccharide Biosynthesis Protein SpsA, Chain A"/>
    <property type="match status" value="1"/>
</dbReference>
<dbReference type="AlphaFoldDB" id="A0A326RXN0"/>
<dbReference type="Proteomes" id="UP000248917">
    <property type="component" value="Unassembled WGS sequence"/>
</dbReference>
<dbReference type="CDD" id="cd04186">
    <property type="entry name" value="GT_2_like_c"/>
    <property type="match status" value="1"/>
</dbReference>
<gene>
    <name evidence="6" type="ORF">CLV31_102282</name>
</gene>
<evidence type="ECO:0000256" key="3">
    <source>
        <dbReference type="ARBA" id="ARBA00022679"/>
    </source>
</evidence>
<feature type="transmembrane region" description="Helical" evidence="4">
    <location>
        <begin position="256"/>
        <end position="278"/>
    </location>
</feature>
<dbReference type="InterPro" id="IPR001173">
    <property type="entry name" value="Glyco_trans_2-like"/>
</dbReference>
<sequence length="307" mass="34909">MAFTSETSVAIILVNWNGLEFTKSCLQSLRKVDFQTFKVILVDNGSQNQEGVTLKKAFPEIHLIENSRNLGFAGGNNVGIGFALEQGYSHVLLLNNDTEVEPDFLEEMLLKLAKNPHYGVVQPLILFLHDKKKIWSAGGKWIPTLGRAITLGDQEPLADFRFSKTELDWATGCCMLLTRETIVKAGLLHDQYFTYFEDVEWSLRIKKAGYGIGLAEKAVIYHEAGASSKKKHSEGILSPKVFYYHVRNQFFLIRQLGIWAGFPYHLLRFLLWMGYFMVRGRFQKLNAVAKGIRDGLFQPLKSAEKWP</sequence>
<dbReference type="EMBL" id="QKTX01000002">
    <property type="protein sequence ID" value="PZV86382.1"/>
    <property type="molecule type" value="Genomic_DNA"/>
</dbReference>
<dbReference type="OrthoDB" id="9771846at2"/>
<keyword evidence="4" id="KW-1133">Transmembrane helix</keyword>
<accession>A0A326RXN0</accession>